<accession>A0A3S2WAN9</accession>
<evidence type="ECO:0000259" key="2">
    <source>
        <dbReference type="Pfam" id="PF03749"/>
    </source>
</evidence>
<dbReference type="Proteomes" id="UP000287447">
    <property type="component" value="Unassembled WGS sequence"/>
</dbReference>
<evidence type="ECO:0000313" key="5">
    <source>
        <dbReference type="Proteomes" id="UP000287447"/>
    </source>
</evidence>
<dbReference type="CDD" id="cd22359">
    <property type="entry name" value="SfsA-like_bacterial"/>
    <property type="match status" value="1"/>
</dbReference>
<evidence type="ECO:0000259" key="3">
    <source>
        <dbReference type="Pfam" id="PF17746"/>
    </source>
</evidence>
<dbReference type="RefSeq" id="WP_127763425.1">
    <property type="nucleotide sequence ID" value="NZ_SADE01000001.1"/>
</dbReference>
<dbReference type="GO" id="GO:0003677">
    <property type="term" value="F:DNA binding"/>
    <property type="evidence" value="ECO:0007669"/>
    <property type="project" value="InterPro"/>
</dbReference>
<dbReference type="PANTHER" id="PTHR30545">
    <property type="entry name" value="SUGAR FERMENTATION STIMULATION PROTEIN A"/>
    <property type="match status" value="1"/>
</dbReference>
<dbReference type="AlphaFoldDB" id="A0A3S2WAN9"/>
<feature type="domain" description="Sugar fermentation stimulation protein C-terminal" evidence="2">
    <location>
        <begin position="86"/>
        <end position="227"/>
    </location>
</feature>
<dbReference type="OrthoDB" id="9802365at2"/>
<dbReference type="HAMAP" id="MF_00095">
    <property type="entry name" value="SfsA"/>
    <property type="match status" value="1"/>
</dbReference>
<gene>
    <name evidence="1 4" type="primary">sfsA</name>
    <name evidence="4" type="ORF">EOI86_01745</name>
</gene>
<dbReference type="InterPro" id="IPR040452">
    <property type="entry name" value="SfsA_C"/>
</dbReference>
<reference evidence="5" key="1">
    <citation type="submission" date="2019-01" db="EMBL/GenBank/DDBJ databases">
        <title>Gri0909 isolated from a small marine red alga.</title>
        <authorList>
            <person name="Kim J."/>
            <person name="Jeong S.E."/>
            <person name="Jeon C.O."/>
        </authorList>
    </citation>
    <scope>NUCLEOTIDE SEQUENCE [LARGE SCALE GENOMIC DNA]</scope>
    <source>
        <strain evidence="5">Gri0909</strain>
    </source>
</reference>
<dbReference type="InterPro" id="IPR005224">
    <property type="entry name" value="SfsA"/>
</dbReference>
<dbReference type="EMBL" id="SADE01000001">
    <property type="protein sequence ID" value="RVU38053.1"/>
    <property type="molecule type" value="Genomic_DNA"/>
</dbReference>
<organism evidence="4 5">
    <name type="scientific">Hwanghaeella grinnelliae</name>
    <dbReference type="NCBI Taxonomy" id="2500179"/>
    <lineage>
        <taxon>Bacteria</taxon>
        <taxon>Pseudomonadati</taxon>
        <taxon>Pseudomonadota</taxon>
        <taxon>Alphaproteobacteria</taxon>
        <taxon>Rhodospirillales</taxon>
        <taxon>Rhodospirillaceae</taxon>
        <taxon>Hwanghaeella</taxon>
    </lineage>
</organism>
<sequence length="241" mass="26357">MQYPDSLVRGRLVRRYKRFLSDIEIPGPDGTVQVTAHCANPGSMLGLAEPGSTVWLLPNRNPTAKLDWRWELTESDGDFVCINTSRANTIVGEALNAGEVPALSAYSTVRPEVKYGKSSRIDFLLEEDNLPPAYVEVKSVTLRRPEGDDPQAAEFPDSVTKRGAKHLDELIEVGKTGARAIMFFLVQRGDCTHFRAAADIDPVYSAALKRAVAEGVEVLCYKAQISIDGITLGPSLPLDLD</sequence>
<evidence type="ECO:0000256" key="1">
    <source>
        <dbReference type="HAMAP-Rule" id="MF_00095"/>
    </source>
</evidence>
<dbReference type="Gene3D" id="3.40.1350.60">
    <property type="match status" value="1"/>
</dbReference>
<protein>
    <recommendedName>
        <fullName evidence="1">Sugar fermentation stimulation protein homolog</fullName>
    </recommendedName>
</protein>
<dbReference type="Pfam" id="PF17746">
    <property type="entry name" value="SfsA_N"/>
    <property type="match status" value="1"/>
</dbReference>
<dbReference type="Pfam" id="PF03749">
    <property type="entry name" value="SfsA"/>
    <property type="match status" value="1"/>
</dbReference>
<evidence type="ECO:0000313" key="4">
    <source>
        <dbReference type="EMBL" id="RVU38053.1"/>
    </source>
</evidence>
<keyword evidence="5" id="KW-1185">Reference proteome</keyword>
<dbReference type="Gene3D" id="2.40.50.580">
    <property type="match status" value="1"/>
</dbReference>
<dbReference type="PANTHER" id="PTHR30545:SF2">
    <property type="entry name" value="SUGAR FERMENTATION STIMULATION PROTEIN A"/>
    <property type="match status" value="1"/>
</dbReference>
<comment type="caution">
    <text evidence="4">The sequence shown here is derived from an EMBL/GenBank/DDBJ whole genome shotgun (WGS) entry which is preliminary data.</text>
</comment>
<dbReference type="InterPro" id="IPR041465">
    <property type="entry name" value="SfsA_N"/>
</dbReference>
<feature type="domain" description="SfsA N-terminal OB" evidence="3">
    <location>
        <begin position="13"/>
        <end position="82"/>
    </location>
</feature>
<proteinExistence type="inferred from homology"/>
<name>A0A3S2WAN9_9PROT</name>
<dbReference type="NCBIfam" id="TIGR00230">
    <property type="entry name" value="sfsA"/>
    <property type="match status" value="1"/>
</dbReference>
<comment type="similarity">
    <text evidence="1">Belongs to the SfsA family.</text>
</comment>